<evidence type="ECO:0000313" key="3">
    <source>
        <dbReference type="Proteomes" id="UP000243197"/>
    </source>
</evidence>
<dbReference type="OrthoDB" id="9810518at2"/>
<keyword evidence="1" id="KW-0472">Membrane</keyword>
<evidence type="ECO:0000313" key="2">
    <source>
        <dbReference type="EMBL" id="BAV94966.1"/>
    </source>
</evidence>
<dbReference type="Pfam" id="PF02405">
    <property type="entry name" value="MlaE"/>
    <property type="match status" value="1"/>
</dbReference>
<protein>
    <submittedName>
        <fullName evidence="2">ABC transporter permease</fullName>
    </submittedName>
</protein>
<feature type="transmembrane region" description="Helical" evidence="1">
    <location>
        <begin position="233"/>
        <end position="253"/>
    </location>
</feature>
<dbReference type="PANTHER" id="PTHR30188:SF4">
    <property type="entry name" value="PROTEIN TRIGALACTOSYLDIACYLGLYCEROL 1, CHLOROPLASTIC"/>
    <property type="match status" value="1"/>
</dbReference>
<dbReference type="EMBL" id="AP014564">
    <property type="protein sequence ID" value="BAV94966.1"/>
    <property type="molecule type" value="Genomic_DNA"/>
</dbReference>
<name>A0A1J1E6K7_9FLAO</name>
<feature type="transmembrane region" description="Helical" evidence="1">
    <location>
        <begin position="45"/>
        <end position="66"/>
    </location>
</feature>
<keyword evidence="3" id="KW-1185">Reference proteome</keyword>
<dbReference type="RefSeq" id="WP_096686368.1">
    <property type="nucleotide sequence ID" value="NZ_AP014564.1"/>
</dbReference>
<dbReference type="GO" id="GO:0005548">
    <property type="term" value="F:phospholipid transporter activity"/>
    <property type="evidence" value="ECO:0007669"/>
    <property type="project" value="TreeGrafter"/>
</dbReference>
<proteinExistence type="predicted"/>
<organism evidence="2 3">
    <name type="scientific">Ichthyobacterium seriolicida</name>
    <dbReference type="NCBI Taxonomy" id="242600"/>
    <lineage>
        <taxon>Bacteria</taxon>
        <taxon>Pseudomonadati</taxon>
        <taxon>Bacteroidota</taxon>
        <taxon>Flavobacteriia</taxon>
        <taxon>Flavobacteriales</taxon>
        <taxon>Ichthyobacteriaceae</taxon>
        <taxon>Ichthyobacterium</taxon>
    </lineage>
</organism>
<feature type="transmembrane region" description="Helical" evidence="1">
    <location>
        <begin position="6"/>
        <end position="25"/>
    </location>
</feature>
<dbReference type="PANTHER" id="PTHR30188">
    <property type="entry name" value="ABC TRANSPORTER PERMEASE PROTEIN-RELATED"/>
    <property type="match status" value="1"/>
</dbReference>
<keyword evidence="1" id="KW-0812">Transmembrane</keyword>
<dbReference type="Proteomes" id="UP000243197">
    <property type="component" value="Chromosome"/>
</dbReference>
<keyword evidence="1" id="KW-1133">Transmembrane helix</keyword>
<dbReference type="GO" id="GO:0043190">
    <property type="term" value="C:ATP-binding cassette (ABC) transporter complex"/>
    <property type="evidence" value="ECO:0007669"/>
    <property type="project" value="InterPro"/>
</dbReference>
<dbReference type="KEGG" id="ise:JBKA6_0953"/>
<feature type="transmembrane region" description="Helical" evidence="1">
    <location>
        <begin position="144"/>
        <end position="173"/>
    </location>
</feature>
<gene>
    <name evidence="2" type="ORF">JBKA6_0953</name>
</gene>
<sequence>MFQKTFIYSSIASIGLYFKMLGRVLKKHQKWSIFRELIFKEISDLCINSLNIVIFISIFMGAIIAIQTNYNLLSNHFIPKYFIGIATRQSVILEFAPTMISIILAGKVGSYIASSIGTMRITEQIDALDVMGVNSLNLLVLPKIIAGLTFFPLLIAISMITSVLGGWIAGAVVGSFSPEDYLIGVQMNFKPFQIIYSFTKTLFFSFVIITVPSFYGYYVNGGALEVGRASTKAVVWTIVHIIVLNYLLTKVILK</sequence>
<dbReference type="InterPro" id="IPR030802">
    <property type="entry name" value="Permease_MalE"/>
</dbReference>
<evidence type="ECO:0000256" key="1">
    <source>
        <dbReference type="SAM" id="Phobius"/>
    </source>
</evidence>
<reference evidence="2 3" key="1">
    <citation type="submission" date="2014-03" db="EMBL/GenBank/DDBJ databases">
        <title>complete genome sequence of Flavobacteriaceae bacterium JBKA-6.</title>
        <authorList>
            <person name="Takano T."/>
            <person name="Nakamura Y."/>
            <person name="Takuma S."/>
            <person name="Yasuike M."/>
            <person name="Matsuyama T."/>
            <person name="Sakai T."/>
            <person name="Fujiwara A."/>
            <person name="Kimoto K."/>
            <person name="Fukuda Y."/>
            <person name="Kondo H."/>
            <person name="Hirono I."/>
            <person name="Nakayasu C."/>
        </authorList>
    </citation>
    <scope>NUCLEOTIDE SEQUENCE [LARGE SCALE GENOMIC DNA]</scope>
    <source>
        <strain evidence="2 3">JBKA-6</strain>
    </source>
</reference>
<dbReference type="AlphaFoldDB" id="A0A1J1E6K7"/>
<feature type="transmembrane region" description="Helical" evidence="1">
    <location>
        <begin position="194"/>
        <end position="218"/>
    </location>
</feature>
<accession>A0A1J1E6K7</accession>